<keyword evidence="3" id="KW-1185">Reference proteome</keyword>
<gene>
    <name evidence="2" type="ORF">RQM65_09330</name>
</gene>
<accession>A0ABU3L5C4</accession>
<dbReference type="InterPro" id="IPR004919">
    <property type="entry name" value="GmrSD_N"/>
</dbReference>
<name>A0ABU3L5C4_9FLAO</name>
<comment type="caution">
    <text evidence="2">The sequence shown here is derived from an EMBL/GenBank/DDBJ whole genome shotgun (WGS) entry which is preliminary data.</text>
</comment>
<feature type="domain" description="GmrSD restriction endonucleases N-terminal" evidence="1">
    <location>
        <begin position="17"/>
        <end position="273"/>
    </location>
</feature>
<evidence type="ECO:0000313" key="3">
    <source>
        <dbReference type="Proteomes" id="UP001250656"/>
    </source>
</evidence>
<dbReference type="Proteomes" id="UP001250656">
    <property type="component" value="Unassembled WGS sequence"/>
</dbReference>
<dbReference type="RefSeq" id="WP_314014427.1">
    <property type="nucleotide sequence ID" value="NZ_JAVTTP010000001.1"/>
</dbReference>
<dbReference type="EMBL" id="JAVTTP010000001">
    <property type="protein sequence ID" value="MDT7828862.1"/>
    <property type="molecule type" value="Genomic_DNA"/>
</dbReference>
<evidence type="ECO:0000313" key="2">
    <source>
        <dbReference type="EMBL" id="MDT7828862.1"/>
    </source>
</evidence>
<dbReference type="PANTHER" id="PTHR35149:SF2">
    <property type="entry name" value="DUF262 DOMAIN-CONTAINING PROTEIN"/>
    <property type="match status" value="1"/>
</dbReference>
<evidence type="ECO:0000259" key="1">
    <source>
        <dbReference type="Pfam" id="PF03235"/>
    </source>
</evidence>
<sequence length="718" mass="86537">MMAKSKLMQELSVDELMDELNFFIPEIQREYVWGHNVREILSVFCEDLIDAKESTSTNKNLGDRITELSKEGKFKEIKKLVESAETSNPLNIGFLYSYQPNYRMEHFPESDLYKDVYLIDGQQRLTTLFILLFYFSIKEKKKEKFLTLFRFNHSLESIAFDYRVRHLTHNFFIDFIYNVNILPDFDHISETTWFLSEYANDPTVIAVLKALEIIKLHFEGDDNNENYFDFLKNDIKFWHFKTEKTDQGEELYITMNSRGKQLEDNETLRAKLFEKTDKIEHLEWSERWEQWQDFFWRNRKLNADSNNADDGFNEFLRCIAALEAYKLGDQDFLNELEPIYSTRLVKYLSLGIIKRYFKSLEFLYKNRDLFKKQYEYALWVDKCFETINEIFFEQKTNWFIDYNNPNRATERRRMVLLWSIIDYTSSFSNRNIELDKIFRFLRVYWIRYNNFIRGVSNIKDRIAEEKKLGVWSTHISEDEKVKHKFFNKINNGEELRILESAIWKLEDHPLNLNGYQVQNINISHLVDFENKLNVSVINNIYDKFVSLFSHEKGSKKLNTILLYYGFYAMKRTPNYYDNWDFSSWRRIIRDIDSNEDTFHNFFEDYDGNNLAEIFEAKKIEFLTKNKETINAAKKEIECSDLLTCIKYYSLVVDDLWPKGRYIADSHYVPNKRLTTFEEWALFNTKGDFRGYGHKEFCFIMDQTHKNPIRYLKKLVKEL</sequence>
<reference evidence="2 3" key="1">
    <citation type="submission" date="2023-09" db="EMBL/GenBank/DDBJ databases">
        <title>Novel taxa isolated from Blanes Bay.</title>
        <authorList>
            <person name="Rey-Velasco X."/>
            <person name="Lucena T."/>
        </authorList>
    </citation>
    <scope>NUCLEOTIDE SEQUENCE [LARGE SCALE GENOMIC DNA]</scope>
    <source>
        <strain evidence="2 3">S334</strain>
    </source>
</reference>
<protein>
    <submittedName>
        <fullName evidence="2">DUF262 domain-containing protein</fullName>
    </submittedName>
</protein>
<organism evidence="2 3">
    <name type="scientific">Pricia mediterranea</name>
    <dbReference type="NCBI Taxonomy" id="3076079"/>
    <lineage>
        <taxon>Bacteria</taxon>
        <taxon>Pseudomonadati</taxon>
        <taxon>Bacteroidota</taxon>
        <taxon>Flavobacteriia</taxon>
        <taxon>Flavobacteriales</taxon>
        <taxon>Flavobacteriaceae</taxon>
        <taxon>Pricia</taxon>
    </lineage>
</organism>
<proteinExistence type="predicted"/>
<dbReference type="Pfam" id="PF03235">
    <property type="entry name" value="GmrSD_N"/>
    <property type="match status" value="1"/>
</dbReference>
<dbReference type="PANTHER" id="PTHR35149">
    <property type="entry name" value="SLL5132 PROTEIN"/>
    <property type="match status" value="1"/>
</dbReference>